<protein>
    <submittedName>
        <fullName evidence="5">Ras association domain-containing protein 10 isoform X2</fullName>
    </submittedName>
</protein>
<evidence type="ECO:0000256" key="2">
    <source>
        <dbReference type="SAM" id="MobiDB-lite"/>
    </source>
</evidence>
<dbReference type="Pfam" id="PF21712">
    <property type="entry name" value="RASSF8-10_RA"/>
    <property type="match status" value="1"/>
</dbReference>
<dbReference type="Gene3D" id="3.10.20.90">
    <property type="entry name" value="Phosphatidylinositol 3-kinase Catalytic Subunit, Chain A, domain 1"/>
    <property type="match status" value="1"/>
</dbReference>
<dbReference type="OrthoDB" id="10034447at2759"/>
<dbReference type="InterPro" id="IPR048945">
    <property type="entry name" value="RASSF8/10_RA"/>
</dbReference>
<dbReference type="GO" id="GO:0007165">
    <property type="term" value="P:signal transduction"/>
    <property type="evidence" value="ECO:0007669"/>
    <property type="project" value="InterPro"/>
</dbReference>
<feature type="region of interest" description="Disordered" evidence="2">
    <location>
        <begin position="748"/>
        <end position="783"/>
    </location>
</feature>
<dbReference type="RefSeq" id="XP_027265911.2">
    <property type="nucleotide sequence ID" value="XM_027410110.2"/>
</dbReference>
<dbReference type="InterPro" id="IPR033634">
    <property type="entry name" value="RASSF10_RA"/>
</dbReference>
<dbReference type="Proteomes" id="UP001108280">
    <property type="component" value="Chromosome 3"/>
</dbReference>
<dbReference type="PANTHER" id="PTHR15286:SF13">
    <property type="entry name" value="RAS ASSOCIATION DOMAIN-CONTAINING PROTEIN 10"/>
    <property type="match status" value="1"/>
</dbReference>
<dbReference type="CTD" id="644943"/>
<dbReference type="InterPro" id="IPR000159">
    <property type="entry name" value="RA_dom"/>
</dbReference>
<feature type="region of interest" description="Disordered" evidence="2">
    <location>
        <begin position="318"/>
        <end position="354"/>
    </location>
</feature>
<feature type="domain" description="Ras-associating" evidence="3">
    <location>
        <begin position="355"/>
        <end position="406"/>
    </location>
</feature>
<dbReference type="SUPFAM" id="SSF54236">
    <property type="entry name" value="Ubiquitin-like"/>
    <property type="match status" value="1"/>
</dbReference>
<feature type="compositionally biased region" description="Low complexity" evidence="2">
    <location>
        <begin position="472"/>
        <end position="487"/>
    </location>
</feature>
<dbReference type="GeneID" id="100763598"/>
<feature type="compositionally biased region" description="Acidic residues" evidence="2">
    <location>
        <begin position="339"/>
        <end position="351"/>
    </location>
</feature>
<feature type="compositionally biased region" description="Polar residues" evidence="2">
    <location>
        <begin position="762"/>
        <end position="773"/>
    </location>
</feature>
<name>A0A9J7FQK0_CRIGR</name>
<organism evidence="4 5">
    <name type="scientific">Cricetulus griseus</name>
    <name type="common">Chinese hamster</name>
    <name type="synonym">Cricetulus barabensis griseus</name>
    <dbReference type="NCBI Taxonomy" id="10029"/>
    <lineage>
        <taxon>Eukaryota</taxon>
        <taxon>Metazoa</taxon>
        <taxon>Chordata</taxon>
        <taxon>Craniata</taxon>
        <taxon>Vertebrata</taxon>
        <taxon>Euteleostomi</taxon>
        <taxon>Mammalia</taxon>
        <taxon>Eutheria</taxon>
        <taxon>Euarchontoglires</taxon>
        <taxon>Glires</taxon>
        <taxon>Rodentia</taxon>
        <taxon>Myomorpha</taxon>
        <taxon>Muroidea</taxon>
        <taxon>Cricetidae</taxon>
        <taxon>Cricetinae</taxon>
        <taxon>Cricetulus</taxon>
    </lineage>
</organism>
<dbReference type="KEGG" id="cge:100763598"/>
<dbReference type="CDD" id="cd16132">
    <property type="entry name" value="RA_RASSF10"/>
    <property type="match status" value="1"/>
</dbReference>
<evidence type="ECO:0000313" key="5">
    <source>
        <dbReference type="RefSeq" id="XP_027265911.2"/>
    </source>
</evidence>
<evidence type="ECO:0000313" key="4">
    <source>
        <dbReference type="Proteomes" id="UP001108280"/>
    </source>
</evidence>
<feature type="region of interest" description="Disordered" evidence="2">
    <location>
        <begin position="458"/>
        <end position="491"/>
    </location>
</feature>
<feature type="region of interest" description="Disordered" evidence="2">
    <location>
        <begin position="165"/>
        <end position="214"/>
    </location>
</feature>
<feature type="compositionally biased region" description="Basic and acidic residues" evidence="2">
    <location>
        <begin position="189"/>
        <end position="204"/>
    </location>
</feature>
<evidence type="ECO:0000256" key="1">
    <source>
        <dbReference type="SAM" id="Coils"/>
    </source>
</evidence>
<sequence length="783" mass="86821">MEVRTHISELHPQTIAYLSAHDPAVVEEDWKAWRPRLQTGAGQVVDHNVPTKNCWVPQFPRLCKVQCTEGTVLKDQDHAHLGALGKEQVRLRCFQPGLHARQGGAEGVAELMPGEVRTPRLVAERSWSPSLLEWRTGQQPEPRADPAAGLGGASLGDAPAVLSAAAQGAGGGKRWSQVGRSKTQRPRAPRAEPESLEPEPRHAASGEPAVQAENSRCCGSRRLISVHSGGERLVTPGTGSRILLQFGSCQVAGAGPAAPVAPSRTRPSRPSCTMDPSEKKISVWICQEEKLVSGLSRRTTCSDVVRVLLEDGCRRRRRQRRGQRRGMEEDPSSQLELPEPPDENDEDDEDAMPQGMLCGPPHCYCIVEKWRGFERILPNKTRILRLWTAWGEEQENVRFVLVRSEASLPNAGPRSAEARVVLSRERPCLARGAPARPSLALTQEKQRRVVRKAFRKLAKLNRRRQQQPPSPCSSTSSSTASSCSSPPWTHESASVERMETLVHLVLSQDHTIRQQVQRLRELDREIDRYEAKVHLDRMRRHGVNYVQDTYLVGADIDLDGPTPGEEPEEATLAEKGTEAVAALDLDGEAQAAALEELAQRCDDLVRLQEERAQQEELLERLSSEIQEELNQRWMKRRSEELASREESPEPYGGPDGELLLEQERVRTQLSTSLYIGLRLSTDLEAVKADLDYSQQQRDIKERELQGLLQTLRTLEQTVVNDGALGSGGPSREPQPQTCAEMWVDQARGLAKSCPGNDEDSDTGLSSMHSQDSDSVPPVCESLV</sequence>
<dbReference type="InterPro" id="IPR033593">
    <property type="entry name" value="N-RASSF"/>
</dbReference>
<feature type="coiled-coil region" evidence="1">
    <location>
        <begin position="604"/>
        <end position="631"/>
    </location>
</feature>
<reference evidence="5" key="3">
    <citation type="submission" date="2025-08" db="UniProtKB">
        <authorList>
            <consortium name="RefSeq"/>
        </authorList>
    </citation>
    <scope>IDENTIFICATION</scope>
    <source>
        <strain evidence="5">17A/GY</strain>
        <tissue evidence="5">Liver</tissue>
    </source>
</reference>
<reference evidence="4" key="2">
    <citation type="journal article" date="2020" name="Biotechnol. Bioeng.">
        <title>Chromosome-scale scaffolds for the Chinese hamster reference genome assembly to facilitate the study of the CHO epigenome.</title>
        <authorList>
            <person name="Hilliard W."/>
            <person name="MacDonald M."/>
            <person name="Lee K.H."/>
        </authorList>
    </citation>
    <scope>NUCLEOTIDE SEQUENCE [LARGE SCALE GENOMIC DNA]</scope>
    <source>
        <strain evidence="4">17A/GY</strain>
    </source>
</reference>
<dbReference type="InterPro" id="IPR029071">
    <property type="entry name" value="Ubiquitin-like_domsf"/>
</dbReference>
<evidence type="ECO:0000259" key="3">
    <source>
        <dbReference type="PROSITE" id="PS50200"/>
    </source>
</evidence>
<accession>A0A9J7FQK0</accession>
<dbReference type="PROSITE" id="PS50200">
    <property type="entry name" value="RA"/>
    <property type="match status" value="1"/>
</dbReference>
<reference evidence="4" key="1">
    <citation type="journal article" date="2018" name="Biotechnol. Bioeng.">
        <title>A reference genome of the Chinese hamster based on a hybrid assembly strategy.</title>
        <authorList>
            <person name="Rupp O."/>
            <person name="MacDonald M.L."/>
            <person name="Li S."/>
            <person name="Dhiman H."/>
            <person name="Polson S."/>
            <person name="Griep S."/>
            <person name="Heffner K."/>
            <person name="Hernandez I."/>
            <person name="Brinkrolf K."/>
            <person name="Jadhav V."/>
            <person name="Samoudi M."/>
            <person name="Hao H."/>
            <person name="Kingham B."/>
            <person name="Goesmann A."/>
            <person name="Betenbaugh M.J."/>
            <person name="Lewis N.E."/>
            <person name="Borth N."/>
            <person name="Lee K.H."/>
        </authorList>
    </citation>
    <scope>NUCLEOTIDE SEQUENCE [LARGE SCALE GENOMIC DNA]</scope>
    <source>
        <strain evidence="4">17A/GY</strain>
    </source>
</reference>
<keyword evidence="4" id="KW-1185">Reference proteome</keyword>
<feature type="coiled-coil region" evidence="1">
    <location>
        <begin position="512"/>
        <end position="539"/>
    </location>
</feature>
<dbReference type="PANTHER" id="PTHR15286">
    <property type="entry name" value="RAS-ASSOCIATING DOMAIN CONTAINING PROTEIN"/>
    <property type="match status" value="1"/>
</dbReference>
<proteinExistence type="predicted"/>
<feature type="region of interest" description="Disordered" evidence="2">
    <location>
        <begin position="255"/>
        <end position="274"/>
    </location>
</feature>
<gene>
    <name evidence="5" type="primary">Rassf10</name>
</gene>
<keyword evidence="1" id="KW-0175">Coiled coil</keyword>
<dbReference type="AlphaFoldDB" id="A0A9J7FQK0"/>